<evidence type="ECO:0000313" key="2">
    <source>
        <dbReference type="EMBL" id="THV38676.1"/>
    </source>
</evidence>
<dbReference type="EMBL" id="STGY01000067">
    <property type="protein sequence ID" value="THV38676.1"/>
    <property type="molecule type" value="Genomic_DNA"/>
</dbReference>
<dbReference type="InterPro" id="IPR002629">
    <property type="entry name" value="Met_Synth_C/arc"/>
</dbReference>
<evidence type="ECO:0000313" key="3">
    <source>
        <dbReference type="Proteomes" id="UP000308760"/>
    </source>
</evidence>
<reference evidence="2 3" key="2">
    <citation type="submission" date="2019-05" db="EMBL/GenBank/DDBJ databases">
        <title>Glycomyces buryatensis sp. nov.</title>
        <authorList>
            <person name="Nikitina E."/>
        </authorList>
    </citation>
    <scope>NUCLEOTIDE SEQUENCE [LARGE SCALE GENOMIC DNA]</scope>
    <source>
        <strain evidence="2 3">18</strain>
    </source>
</reference>
<comment type="caution">
    <text evidence="2">The sequence shown here is derived from an EMBL/GenBank/DDBJ whole genome shotgun (WGS) entry which is preliminary data.</text>
</comment>
<dbReference type="OrthoDB" id="5242426at2"/>
<sequence>MRPSPADRPPVSDGWLSDPEAALEEAFAVKPDPTAVALPSGVATGIGSLPGTDINEAVRTVFGELPDWPYLPELPGRGVGSDMIGRGAALLAGLPVQWWASGWQLADLPGRDARRAADFLERDLDALHEVADAATGPVRLTAVGPFTLASHLWRRTGGAMIGDHGALADLTGSLAEGLRHFTAAAQARLPRAQLSIQLDEPGLPAALAGRVHTESGLNFYRRVPVESARDRLREVVDALDIPVVVHCCSTEVPLRLLQEAGVGAIALDLTLIGLDDVAAVDALGEYLDSDGRILAGVIPGFGKADPGMAERAAGRITALWERLGFDPELIAQQVSVTTTCGMAGASWDYAREAMRAGREAARRLRG</sequence>
<dbReference type="InterPro" id="IPR038071">
    <property type="entry name" value="UROD/MetE-like_sf"/>
</dbReference>
<keyword evidence="3" id="KW-1185">Reference proteome</keyword>
<protein>
    <submittedName>
        <fullName evidence="2">Methionine synthase</fullName>
    </submittedName>
</protein>
<dbReference type="GO" id="GO:0003871">
    <property type="term" value="F:5-methyltetrahydropteroyltriglutamate-homocysteine S-methyltransferase activity"/>
    <property type="evidence" value="ECO:0007669"/>
    <property type="project" value="InterPro"/>
</dbReference>
<dbReference type="Pfam" id="PF01717">
    <property type="entry name" value="Meth_synt_2"/>
    <property type="match status" value="1"/>
</dbReference>
<dbReference type="GO" id="GO:0009086">
    <property type="term" value="P:methionine biosynthetic process"/>
    <property type="evidence" value="ECO:0007669"/>
    <property type="project" value="InterPro"/>
</dbReference>
<proteinExistence type="predicted"/>
<dbReference type="AlphaFoldDB" id="A0A4V4HRP6"/>
<dbReference type="Gene3D" id="3.20.20.210">
    <property type="match status" value="1"/>
</dbReference>
<accession>A0A4V4HRP6</accession>
<reference evidence="3" key="1">
    <citation type="submission" date="2019-04" db="EMBL/GenBank/DDBJ databases">
        <title>Nocardioides xinjiangensis sp. nov.</title>
        <authorList>
            <person name="Liu S."/>
        </authorList>
    </citation>
    <scope>NUCLEOTIDE SEQUENCE [LARGE SCALE GENOMIC DNA]</scope>
    <source>
        <strain evidence="3">18</strain>
    </source>
</reference>
<gene>
    <name evidence="2" type="ORF">FAB82_19810</name>
</gene>
<organism evidence="2 3">
    <name type="scientific">Glycomyces buryatensis</name>
    <dbReference type="NCBI Taxonomy" id="2570927"/>
    <lineage>
        <taxon>Bacteria</taxon>
        <taxon>Bacillati</taxon>
        <taxon>Actinomycetota</taxon>
        <taxon>Actinomycetes</taxon>
        <taxon>Glycomycetales</taxon>
        <taxon>Glycomycetaceae</taxon>
        <taxon>Glycomyces</taxon>
    </lineage>
</organism>
<name>A0A4V4HRP6_9ACTN</name>
<dbReference type="SUPFAM" id="SSF51726">
    <property type="entry name" value="UROD/MetE-like"/>
    <property type="match status" value="1"/>
</dbReference>
<evidence type="ECO:0000259" key="1">
    <source>
        <dbReference type="Pfam" id="PF01717"/>
    </source>
</evidence>
<feature type="domain" description="Cobalamin-independent methionine synthase MetE C-terminal/archaeal" evidence="1">
    <location>
        <begin position="189"/>
        <end position="362"/>
    </location>
</feature>
<dbReference type="Proteomes" id="UP000308760">
    <property type="component" value="Unassembled WGS sequence"/>
</dbReference>
<dbReference type="GO" id="GO:0008270">
    <property type="term" value="F:zinc ion binding"/>
    <property type="evidence" value="ECO:0007669"/>
    <property type="project" value="InterPro"/>
</dbReference>